<dbReference type="SMART" id="SM00388">
    <property type="entry name" value="HisKA"/>
    <property type="match status" value="1"/>
</dbReference>
<evidence type="ECO:0000256" key="9">
    <source>
        <dbReference type="PROSITE-ProRule" id="PRU00169"/>
    </source>
</evidence>
<dbReference type="Gene3D" id="3.40.50.2300">
    <property type="match status" value="1"/>
</dbReference>
<dbReference type="PANTHER" id="PTHR43047">
    <property type="entry name" value="TWO-COMPONENT HISTIDINE PROTEIN KINASE"/>
    <property type="match status" value="1"/>
</dbReference>
<comment type="catalytic activity">
    <reaction evidence="1">
        <text>ATP + protein L-histidine = ADP + protein N-phospho-L-histidine.</text>
        <dbReference type="EC" id="2.7.13.3"/>
    </reaction>
</comment>
<name>K9VHE5_9CYAN</name>
<gene>
    <name evidence="13" type="ORF">Osc7112_3119</name>
</gene>
<dbReference type="PRINTS" id="PR00344">
    <property type="entry name" value="BCTRLSENSOR"/>
</dbReference>
<evidence type="ECO:0000259" key="10">
    <source>
        <dbReference type="PROSITE" id="PS50046"/>
    </source>
</evidence>
<dbReference type="InterPro" id="IPR029016">
    <property type="entry name" value="GAF-like_dom_sf"/>
</dbReference>
<dbReference type="InterPro" id="IPR001789">
    <property type="entry name" value="Sig_transdc_resp-reg_receiver"/>
</dbReference>
<dbReference type="eggNOG" id="COG2203">
    <property type="taxonomic scope" value="Bacteria"/>
</dbReference>
<dbReference type="InterPro" id="IPR004358">
    <property type="entry name" value="Sig_transdc_His_kin-like_C"/>
</dbReference>
<dbReference type="CDD" id="cd16922">
    <property type="entry name" value="HATPase_EvgS-ArcB-TorS-like"/>
    <property type="match status" value="1"/>
</dbReference>
<dbReference type="InterPro" id="IPR003594">
    <property type="entry name" value="HATPase_dom"/>
</dbReference>
<dbReference type="SUPFAM" id="SSF55781">
    <property type="entry name" value="GAF domain-like"/>
    <property type="match status" value="1"/>
</dbReference>
<dbReference type="AlphaFoldDB" id="K9VHE5"/>
<dbReference type="InterPro" id="IPR011006">
    <property type="entry name" value="CheY-like_superfamily"/>
</dbReference>
<dbReference type="HOGENOM" id="CLU_000445_89_17_3"/>
<comment type="similarity">
    <text evidence="2">In the N-terminal section; belongs to the phytochrome family.</text>
</comment>
<dbReference type="RefSeq" id="WP_015176786.1">
    <property type="nucleotide sequence ID" value="NC_019729.1"/>
</dbReference>
<dbReference type="InterPro" id="IPR016132">
    <property type="entry name" value="Phyto_chromo_attachment"/>
</dbReference>
<dbReference type="SMART" id="SM00448">
    <property type="entry name" value="REC"/>
    <property type="match status" value="1"/>
</dbReference>
<feature type="domain" description="Histidine kinase" evidence="11">
    <location>
        <begin position="480"/>
        <end position="724"/>
    </location>
</feature>
<dbReference type="SUPFAM" id="SSF52172">
    <property type="entry name" value="CheY-like"/>
    <property type="match status" value="1"/>
</dbReference>
<dbReference type="InterPro" id="IPR036890">
    <property type="entry name" value="HATPase_C_sf"/>
</dbReference>
<keyword evidence="7" id="KW-0902">Two-component regulatory system</keyword>
<dbReference type="Gene3D" id="1.10.287.130">
    <property type="match status" value="1"/>
</dbReference>
<dbReference type="PATRIC" id="fig|179408.3.peg.3828"/>
<evidence type="ECO:0000256" key="1">
    <source>
        <dbReference type="ARBA" id="ARBA00000085"/>
    </source>
</evidence>
<dbReference type="STRING" id="179408.Osc7112_3119"/>
<feature type="domain" description="Response regulatory" evidence="12">
    <location>
        <begin position="752"/>
        <end position="868"/>
    </location>
</feature>
<dbReference type="KEGG" id="oni:Osc7112_3119"/>
<dbReference type="Gene3D" id="3.30.565.10">
    <property type="entry name" value="Histidine kinase-like ATPase, C-terminal domain"/>
    <property type="match status" value="1"/>
</dbReference>
<dbReference type="Pfam" id="PF02518">
    <property type="entry name" value="HATPase_c"/>
    <property type="match status" value="1"/>
</dbReference>
<sequence length="874" mass="96817">MCAGFRPHNRGIHILFFKTTGKISRLKPKTLNRTLPLATFEAAYQLLQQMAEIPGAIWLTEDAIADCQNLENSSDRFAAVVSEHFSALLRGNLLDEFATNGHKHSEKNLHSQLNVQLTFDPGAIANFLSPLADKLAEIKPAPSWQIDIRALKQAIKNIQPNSAVLQSEFTLNLLDILAANPSPNNRLPLHSQTEIEGTSAPKVIDPEMLQSQIAEAVNQLQIASPCISFCQPVEDALQQQLEQERLLNQVTTQIRQSLELPVILSKAVERVREFLEVDRLLIYQFEKVPAPHKGELAKEIPAAVSGSGEIQEKSGSYLYLGRVTYEALANDAISSVLNFSDGAQCFTYGVIDREKYRKGFALCVADVETTYSSHPCFLELMRRAKVRAKLLVPIVVQDDLWGLLIAHQCTFREWEESKKTFLRQIAEHLAIAIYQAELYAQVQQQKRTSEQRVIERTQELRDALVAAQSASLAKSEFLAAMSHELRTPLTCVIGISDTLLRWSYGKVGSKEVPVQKQRQYLQTIRDSGDHLLELINDILDLSQVEAGKAVLKISEFSLSKLASQSLHALKEKAAAKGVKLLQEQRIKQECDRFIADPRRLRQILFNLLGNAIKFTPKGGRVILRVWVTEDKNRTPALRQPGTAPAGSTAVFQIKDTGIGIPENQRSLLFQKFQQLDSPYCREYGGTGLGLALTKQLVELHGGAIEVNSTVDVGSTFTVFIPIQTLTKDESTKLTYEKSNSSLPLHSSSLRGSLVLVEEDEETAMLICDILTAAGLQVVWMIEGSAAVEQIELLQPNAVVVDMRLPGMNGCEIIHQLRQKPATENIKILALSADKIPADQISFVTAGANDCLAKPIHPEQLLDKIISLMAGMGNG</sequence>
<evidence type="ECO:0000313" key="14">
    <source>
        <dbReference type="Proteomes" id="UP000010478"/>
    </source>
</evidence>
<evidence type="ECO:0000256" key="5">
    <source>
        <dbReference type="ARBA" id="ARBA00022679"/>
    </source>
</evidence>
<reference evidence="13 14" key="1">
    <citation type="submission" date="2012-05" db="EMBL/GenBank/DDBJ databases">
        <title>Finished chromosome of genome of Oscillatoria sp. PCC 7112.</title>
        <authorList>
            <consortium name="US DOE Joint Genome Institute"/>
            <person name="Gugger M."/>
            <person name="Coursin T."/>
            <person name="Rippka R."/>
            <person name="Tandeau De Marsac N."/>
            <person name="Huntemann M."/>
            <person name="Wei C.-L."/>
            <person name="Han J."/>
            <person name="Detter J.C."/>
            <person name="Han C."/>
            <person name="Tapia R."/>
            <person name="Davenport K."/>
            <person name="Daligault H."/>
            <person name="Erkkila T."/>
            <person name="Gu W."/>
            <person name="Munk A.C.C."/>
            <person name="Teshima H."/>
            <person name="Xu Y."/>
            <person name="Chain P."/>
            <person name="Chen A."/>
            <person name="Krypides N."/>
            <person name="Mavromatis K."/>
            <person name="Markowitz V."/>
            <person name="Szeto E."/>
            <person name="Ivanova N."/>
            <person name="Mikhailova N."/>
            <person name="Ovchinnikova G."/>
            <person name="Pagani I."/>
            <person name="Pati A."/>
            <person name="Goodwin L."/>
            <person name="Peters L."/>
            <person name="Pitluck S."/>
            <person name="Woyke T."/>
            <person name="Kerfeld C."/>
        </authorList>
    </citation>
    <scope>NUCLEOTIDE SEQUENCE [LARGE SCALE GENOMIC DNA]</scope>
    <source>
        <strain evidence="13 14">PCC 7112</strain>
    </source>
</reference>
<dbReference type="SUPFAM" id="SSF47384">
    <property type="entry name" value="Homodimeric domain of signal transducing histidine kinase"/>
    <property type="match status" value="1"/>
</dbReference>
<feature type="modified residue" description="4-aspartylphosphate" evidence="9">
    <location>
        <position position="801"/>
    </location>
</feature>
<dbReference type="Proteomes" id="UP000010478">
    <property type="component" value="Chromosome"/>
</dbReference>
<keyword evidence="5 13" id="KW-0808">Transferase</keyword>
<dbReference type="InterPro" id="IPR036097">
    <property type="entry name" value="HisK_dim/P_sf"/>
</dbReference>
<dbReference type="EMBL" id="CP003614">
    <property type="protein sequence ID" value="AFZ07508.1"/>
    <property type="molecule type" value="Genomic_DNA"/>
</dbReference>
<dbReference type="EC" id="2.7.13.3" evidence="3"/>
<evidence type="ECO:0000256" key="8">
    <source>
        <dbReference type="ARBA" id="ARBA00074306"/>
    </source>
</evidence>
<dbReference type="GO" id="GO:0000155">
    <property type="term" value="F:phosphorelay sensor kinase activity"/>
    <property type="evidence" value="ECO:0007669"/>
    <property type="project" value="InterPro"/>
</dbReference>
<dbReference type="FunFam" id="3.30.565.10:FF:000010">
    <property type="entry name" value="Sensor histidine kinase RcsC"/>
    <property type="match status" value="1"/>
</dbReference>
<evidence type="ECO:0000259" key="11">
    <source>
        <dbReference type="PROSITE" id="PS50109"/>
    </source>
</evidence>
<dbReference type="Gene3D" id="3.30.450.40">
    <property type="match status" value="1"/>
</dbReference>
<keyword evidence="14" id="KW-1185">Reference proteome</keyword>
<dbReference type="InterPro" id="IPR003661">
    <property type="entry name" value="HisK_dim/P_dom"/>
</dbReference>
<dbReference type="Pfam" id="PF01590">
    <property type="entry name" value="GAF"/>
    <property type="match status" value="1"/>
</dbReference>
<dbReference type="eggNOG" id="COG2205">
    <property type="taxonomic scope" value="Bacteria"/>
</dbReference>
<evidence type="ECO:0000259" key="12">
    <source>
        <dbReference type="PROSITE" id="PS50110"/>
    </source>
</evidence>
<dbReference type="InterPro" id="IPR003018">
    <property type="entry name" value="GAF"/>
</dbReference>
<evidence type="ECO:0000256" key="2">
    <source>
        <dbReference type="ARBA" id="ARBA00006402"/>
    </source>
</evidence>
<dbReference type="GO" id="GO:0005886">
    <property type="term" value="C:plasma membrane"/>
    <property type="evidence" value="ECO:0007669"/>
    <property type="project" value="TreeGrafter"/>
</dbReference>
<evidence type="ECO:0000313" key="13">
    <source>
        <dbReference type="EMBL" id="AFZ07508.1"/>
    </source>
</evidence>
<dbReference type="eggNOG" id="COG0745">
    <property type="taxonomic scope" value="Bacteria"/>
</dbReference>
<proteinExistence type="inferred from homology"/>
<dbReference type="InterPro" id="IPR005467">
    <property type="entry name" value="His_kinase_dom"/>
</dbReference>
<dbReference type="Pfam" id="PF00512">
    <property type="entry name" value="HisKA"/>
    <property type="match status" value="1"/>
</dbReference>
<keyword evidence="6 13" id="KW-0418">Kinase</keyword>
<evidence type="ECO:0000256" key="7">
    <source>
        <dbReference type="ARBA" id="ARBA00023012"/>
    </source>
</evidence>
<protein>
    <recommendedName>
        <fullName evidence="8">Circadian input-output histidine kinase CikA</fullName>
        <ecNumber evidence="3">2.7.13.3</ecNumber>
    </recommendedName>
</protein>
<dbReference type="CDD" id="cd00082">
    <property type="entry name" value="HisKA"/>
    <property type="match status" value="1"/>
</dbReference>
<dbReference type="GO" id="GO:0009927">
    <property type="term" value="F:histidine phosphotransfer kinase activity"/>
    <property type="evidence" value="ECO:0007669"/>
    <property type="project" value="TreeGrafter"/>
</dbReference>
<dbReference type="PROSITE" id="PS50109">
    <property type="entry name" value="HIS_KIN"/>
    <property type="match status" value="1"/>
</dbReference>
<dbReference type="PROSITE" id="PS50046">
    <property type="entry name" value="PHYTOCHROME_2"/>
    <property type="match status" value="1"/>
</dbReference>
<dbReference type="SMART" id="SM00065">
    <property type="entry name" value="GAF"/>
    <property type="match status" value="1"/>
</dbReference>
<accession>K9VHE5</accession>
<keyword evidence="4 9" id="KW-0597">Phosphoprotein</keyword>
<evidence type="ECO:0000256" key="4">
    <source>
        <dbReference type="ARBA" id="ARBA00022553"/>
    </source>
</evidence>
<dbReference type="Pfam" id="PF00072">
    <property type="entry name" value="Response_reg"/>
    <property type="match status" value="1"/>
</dbReference>
<feature type="domain" description="Phytochrome chromophore attachment site" evidence="10">
    <location>
        <begin position="259"/>
        <end position="428"/>
    </location>
</feature>
<dbReference type="PROSITE" id="PS50110">
    <property type="entry name" value="RESPONSE_REGULATORY"/>
    <property type="match status" value="1"/>
</dbReference>
<evidence type="ECO:0000256" key="6">
    <source>
        <dbReference type="ARBA" id="ARBA00022777"/>
    </source>
</evidence>
<evidence type="ECO:0000256" key="3">
    <source>
        <dbReference type="ARBA" id="ARBA00012438"/>
    </source>
</evidence>
<dbReference type="SUPFAM" id="SSF55874">
    <property type="entry name" value="ATPase domain of HSP90 chaperone/DNA topoisomerase II/histidine kinase"/>
    <property type="match status" value="1"/>
</dbReference>
<dbReference type="SMART" id="SM00387">
    <property type="entry name" value="HATPase_c"/>
    <property type="match status" value="1"/>
</dbReference>
<dbReference type="PANTHER" id="PTHR43047:SF63">
    <property type="entry name" value="HISTIDINE KINASE"/>
    <property type="match status" value="1"/>
</dbReference>
<organism evidence="13 14">
    <name type="scientific">Phormidium nigroviride PCC 7112</name>
    <dbReference type="NCBI Taxonomy" id="179408"/>
    <lineage>
        <taxon>Bacteria</taxon>
        <taxon>Bacillati</taxon>
        <taxon>Cyanobacteriota</taxon>
        <taxon>Cyanophyceae</taxon>
        <taxon>Oscillatoriophycideae</taxon>
        <taxon>Oscillatoriales</taxon>
        <taxon>Oscillatoriaceae</taxon>
        <taxon>Phormidium</taxon>
    </lineage>
</organism>